<feature type="binding site" evidence="2">
    <location>
        <begin position="49"/>
        <end position="50"/>
    </location>
    <ligand>
        <name>substrate</name>
    </ligand>
</feature>
<feature type="active site" description="Proton donor/acceptor" evidence="1">
    <location>
        <position position="110"/>
    </location>
</feature>
<protein>
    <submittedName>
        <fullName evidence="4">Histidine phosphatase family protein</fullName>
    </submittedName>
</protein>
<evidence type="ECO:0000313" key="4">
    <source>
        <dbReference type="EMBL" id="NEE00746.1"/>
    </source>
</evidence>
<evidence type="ECO:0000256" key="1">
    <source>
        <dbReference type="PIRSR" id="PIRSR613078-1"/>
    </source>
</evidence>
<dbReference type="GO" id="GO:0005737">
    <property type="term" value="C:cytoplasm"/>
    <property type="evidence" value="ECO:0007669"/>
    <property type="project" value="TreeGrafter"/>
</dbReference>
<organism evidence="4 5">
    <name type="scientific">Phytoactinopolyspora halotolerans</name>
    <dbReference type="NCBI Taxonomy" id="1981512"/>
    <lineage>
        <taxon>Bacteria</taxon>
        <taxon>Bacillati</taxon>
        <taxon>Actinomycetota</taxon>
        <taxon>Actinomycetes</taxon>
        <taxon>Jiangellales</taxon>
        <taxon>Jiangellaceae</taxon>
        <taxon>Phytoactinopolyspora</taxon>
    </lineage>
</organism>
<feature type="compositionally biased region" description="Polar residues" evidence="3">
    <location>
        <begin position="1"/>
        <end position="10"/>
    </location>
</feature>
<dbReference type="AlphaFoldDB" id="A0A6L9S6G4"/>
<accession>A0A6L9S6G4</accession>
<dbReference type="SUPFAM" id="SSF53254">
    <property type="entry name" value="Phosphoglycerate mutase-like"/>
    <property type="match status" value="1"/>
</dbReference>
<feature type="active site" description="Tele-phosphohistidine intermediate" evidence="1">
    <location>
        <position position="37"/>
    </location>
</feature>
<comment type="caution">
    <text evidence="4">The sequence shown here is derived from an EMBL/GenBank/DDBJ whole genome shotgun (WGS) entry which is preliminary data.</text>
</comment>
<evidence type="ECO:0000313" key="5">
    <source>
        <dbReference type="Proteomes" id="UP000475214"/>
    </source>
</evidence>
<feature type="compositionally biased region" description="Pro residues" evidence="3">
    <location>
        <begin position="16"/>
        <end position="26"/>
    </location>
</feature>
<sequence length="231" mass="25195">MTTESTTAPTTRIDPGPAPVPTPAQVPTPTSVTLARHGRTPWHDGNRYTGSSDIDIDHVGRAQAEQLANWAREAAPDVLYSSTMQRTRQTAAPMVEALGLPLHTDERLRELDFGEMEGRTLTELRAEDPQAVELFEQDAATHHLPGGEHPEAAADRATAALADIVSRHQGQDILVVCHNTIIRLIACRYLGIPLGAYRTALRGIAPVATTRFSFRPDGSVMLDYYNRPTDG</sequence>
<dbReference type="Proteomes" id="UP000475214">
    <property type="component" value="Unassembled WGS sequence"/>
</dbReference>
<evidence type="ECO:0000256" key="3">
    <source>
        <dbReference type="SAM" id="MobiDB-lite"/>
    </source>
</evidence>
<gene>
    <name evidence="4" type="ORF">G1H10_11260</name>
</gene>
<dbReference type="RefSeq" id="WP_163736940.1">
    <property type="nucleotide sequence ID" value="NZ_JAAGOA010000006.1"/>
</dbReference>
<dbReference type="Gene3D" id="3.40.50.1240">
    <property type="entry name" value="Phosphoglycerate mutase-like"/>
    <property type="match status" value="1"/>
</dbReference>
<keyword evidence="5" id="KW-1185">Reference proteome</keyword>
<dbReference type="SMART" id="SM00855">
    <property type="entry name" value="PGAM"/>
    <property type="match status" value="1"/>
</dbReference>
<dbReference type="GO" id="GO:0016791">
    <property type="term" value="F:phosphatase activity"/>
    <property type="evidence" value="ECO:0007669"/>
    <property type="project" value="TreeGrafter"/>
</dbReference>
<dbReference type="CDD" id="cd07067">
    <property type="entry name" value="HP_PGM_like"/>
    <property type="match status" value="1"/>
</dbReference>
<proteinExistence type="predicted"/>
<dbReference type="EMBL" id="JAAGOA010000006">
    <property type="protein sequence ID" value="NEE00746.1"/>
    <property type="molecule type" value="Genomic_DNA"/>
</dbReference>
<evidence type="ECO:0000256" key="2">
    <source>
        <dbReference type="PIRSR" id="PIRSR613078-2"/>
    </source>
</evidence>
<dbReference type="InterPro" id="IPR013078">
    <property type="entry name" value="His_Pase_superF_clade-1"/>
</dbReference>
<name>A0A6L9S6G4_9ACTN</name>
<dbReference type="PANTHER" id="PTHR48100">
    <property type="entry name" value="BROAD-SPECIFICITY PHOSPHATASE YOR283W-RELATED"/>
    <property type="match status" value="1"/>
</dbReference>
<reference evidence="4 5" key="1">
    <citation type="submission" date="2020-02" db="EMBL/GenBank/DDBJ databases">
        <authorList>
            <person name="Li X.-J."/>
            <person name="Han X.-M."/>
        </authorList>
    </citation>
    <scope>NUCLEOTIDE SEQUENCE [LARGE SCALE GENOMIC DNA]</scope>
    <source>
        <strain evidence="4 5">CCTCC AB 2017055</strain>
    </source>
</reference>
<dbReference type="Pfam" id="PF00300">
    <property type="entry name" value="His_Phos_1"/>
    <property type="match status" value="1"/>
</dbReference>
<feature type="region of interest" description="Disordered" evidence="3">
    <location>
        <begin position="1"/>
        <end position="31"/>
    </location>
</feature>
<dbReference type="InterPro" id="IPR050275">
    <property type="entry name" value="PGM_Phosphatase"/>
</dbReference>
<dbReference type="InterPro" id="IPR029033">
    <property type="entry name" value="His_PPase_superfam"/>
</dbReference>
<feature type="binding site" evidence="2">
    <location>
        <position position="86"/>
    </location>
    <ligand>
        <name>substrate</name>
    </ligand>
</feature>
<dbReference type="PANTHER" id="PTHR48100:SF1">
    <property type="entry name" value="HISTIDINE PHOSPHATASE FAMILY PROTEIN-RELATED"/>
    <property type="match status" value="1"/>
</dbReference>